<gene>
    <name evidence="3" type="ORF">COX41_00970</name>
</gene>
<dbReference type="PANTHER" id="PTHR32268:SF11">
    <property type="entry name" value="HOMOSERINE O-ACETYLTRANSFERASE"/>
    <property type="match status" value="1"/>
</dbReference>
<dbReference type="Gene3D" id="3.40.50.1820">
    <property type="entry name" value="alpha/beta hydrolase"/>
    <property type="match status" value="1"/>
</dbReference>
<dbReference type="PANTHER" id="PTHR32268">
    <property type="entry name" value="HOMOSERINE O-ACETYLTRANSFERASE"/>
    <property type="match status" value="1"/>
</dbReference>
<accession>A0A2G9YKV2</accession>
<evidence type="ECO:0000259" key="2">
    <source>
        <dbReference type="Pfam" id="PF00561"/>
    </source>
</evidence>
<feature type="non-terminal residue" evidence="3">
    <location>
        <position position="119"/>
    </location>
</feature>
<dbReference type="GO" id="GO:0009086">
    <property type="term" value="P:methionine biosynthetic process"/>
    <property type="evidence" value="ECO:0007669"/>
    <property type="project" value="TreeGrafter"/>
</dbReference>
<dbReference type="InterPro" id="IPR000073">
    <property type="entry name" value="AB_hydrolase_1"/>
</dbReference>
<dbReference type="GO" id="GO:0004414">
    <property type="term" value="F:homoserine O-acetyltransferase activity"/>
    <property type="evidence" value="ECO:0007669"/>
    <property type="project" value="TreeGrafter"/>
</dbReference>
<protein>
    <submittedName>
        <fullName evidence="3">Homoserine O-acetyltransferase</fullName>
    </submittedName>
</protein>
<feature type="domain" description="AB hydrolase-1" evidence="2">
    <location>
        <begin position="12"/>
        <end position="119"/>
    </location>
</feature>
<evidence type="ECO:0000256" key="1">
    <source>
        <dbReference type="ARBA" id="ARBA00022679"/>
    </source>
</evidence>
<dbReference type="GO" id="GO:0009092">
    <property type="term" value="P:homoserine metabolic process"/>
    <property type="evidence" value="ECO:0007669"/>
    <property type="project" value="TreeGrafter"/>
</dbReference>
<name>A0A2G9YKV2_9BACT</name>
<comment type="caution">
    <text evidence="3">The sequence shown here is derived from an EMBL/GenBank/DDBJ whole genome shotgun (WGS) entry which is preliminary data.</text>
</comment>
<evidence type="ECO:0000313" key="4">
    <source>
        <dbReference type="Proteomes" id="UP000231292"/>
    </source>
</evidence>
<dbReference type="InterPro" id="IPR029058">
    <property type="entry name" value="AB_hydrolase_fold"/>
</dbReference>
<dbReference type="AlphaFoldDB" id="A0A2G9YKV2"/>
<keyword evidence="1 3" id="KW-0808">Transferase</keyword>
<dbReference type="SUPFAM" id="SSF53474">
    <property type="entry name" value="alpha/beta-Hydrolases"/>
    <property type="match status" value="1"/>
</dbReference>
<dbReference type="InterPro" id="IPR008220">
    <property type="entry name" value="HAT_MetX-like"/>
</dbReference>
<reference evidence="3 4" key="1">
    <citation type="submission" date="2017-09" db="EMBL/GenBank/DDBJ databases">
        <title>Depth-based differentiation of microbial function through sediment-hosted aquifers and enrichment of novel symbionts in the deep terrestrial subsurface.</title>
        <authorList>
            <person name="Probst A.J."/>
            <person name="Ladd B."/>
            <person name="Jarett J.K."/>
            <person name="Geller-Mcgrath D.E."/>
            <person name="Sieber C.M."/>
            <person name="Emerson J.B."/>
            <person name="Anantharaman K."/>
            <person name="Thomas B.C."/>
            <person name="Malmstrom R."/>
            <person name="Stieglmeier M."/>
            <person name="Klingl A."/>
            <person name="Woyke T."/>
            <person name="Ryan C.M."/>
            <person name="Banfield J.F."/>
        </authorList>
    </citation>
    <scope>NUCLEOTIDE SEQUENCE [LARGE SCALE GENOMIC DNA]</scope>
    <source>
        <strain evidence="3">CG23_combo_of_CG06-09_8_20_14_all_41_10</strain>
    </source>
</reference>
<dbReference type="Pfam" id="PF00561">
    <property type="entry name" value="Abhydrolase_1"/>
    <property type="match status" value="1"/>
</dbReference>
<proteinExistence type="predicted"/>
<evidence type="ECO:0000313" key="3">
    <source>
        <dbReference type="EMBL" id="PIP19772.1"/>
    </source>
</evidence>
<dbReference type="EMBL" id="PCRK01000021">
    <property type="protein sequence ID" value="PIP19772.1"/>
    <property type="molecule type" value="Genomic_DNA"/>
</dbReference>
<sequence>TYGRLDKSKSNAVMVLHALSGDAHVAGFHKGDEKPGWWDDMIGPGKAFDTEKYFIICSNVIGGCKGSTGPSSLNAETGKPYGLDFPIITISDMINAQKHLIDYLEIDRLLCVVGGSMGG</sequence>
<organism evidence="3 4">
    <name type="scientific">Candidatus Sherwoodlollariibacterium unditelluris</name>
    <dbReference type="NCBI Taxonomy" id="1974757"/>
    <lineage>
        <taxon>Bacteria</taxon>
        <taxon>Pseudomonadati</taxon>
        <taxon>Candidatus Omnitrophota</taxon>
        <taxon>Candidatus Sherwoodlollariibacterium</taxon>
    </lineage>
</organism>
<feature type="non-terminal residue" evidence="3">
    <location>
        <position position="1"/>
    </location>
</feature>
<dbReference type="Proteomes" id="UP000231292">
    <property type="component" value="Unassembled WGS sequence"/>
</dbReference>